<dbReference type="AlphaFoldDB" id="A0A1M5JB44"/>
<dbReference type="Pfam" id="PF08543">
    <property type="entry name" value="Phos_pyr_kin"/>
    <property type="match status" value="1"/>
</dbReference>
<dbReference type="EC" id="2.7.4.7" evidence="6"/>
<proteinExistence type="inferred from homology"/>
<evidence type="ECO:0000256" key="10">
    <source>
        <dbReference type="ARBA" id="ARBA00022777"/>
    </source>
</evidence>
<dbReference type="Gene3D" id="3.40.1190.20">
    <property type="match status" value="1"/>
</dbReference>
<evidence type="ECO:0000256" key="11">
    <source>
        <dbReference type="ARBA" id="ARBA00022840"/>
    </source>
</evidence>
<dbReference type="GO" id="GO:0009228">
    <property type="term" value="P:thiamine biosynthetic process"/>
    <property type="evidence" value="ECO:0007669"/>
    <property type="project" value="UniProtKB-KW"/>
</dbReference>
<feature type="domain" description="Pyridoxamine kinase/Phosphomethylpyrimidine kinase" evidence="16">
    <location>
        <begin position="11"/>
        <end position="253"/>
    </location>
</feature>
<accession>A0A1M5JB44</accession>
<dbReference type="CDD" id="cd01169">
    <property type="entry name" value="HMPP_kinase"/>
    <property type="match status" value="1"/>
</dbReference>
<dbReference type="OrthoDB" id="9810880at2"/>
<keyword evidence="8" id="KW-0808">Transferase</keyword>
<evidence type="ECO:0000313" key="17">
    <source>
        <dbReference type="EMBL" id="SHG37721.1"/>
    </source>
</evidence>
<dbReference type="InterPro" id="IPR029056">
    <property type="entry name" value="Ribokinase-like"/>
</dbReference>
<evidence type="ECO:0000256" key="9">
    <source>
        <dbReference type="ARBA" id="ARBA00022741"/>
    </source>
</evidence>
<dbReference type="EMBL" id="FQWY01000002">
    <property type="protein sequence ID" value="SHG37721.1"/>
    <property type="molecule type" value="Genomic_DNA"/>
</dbReference>
<dbReference type="GO" id="GO:0008972">
    <property type="term" value="F:phosphomethylpyrimidine kinase activity"/>
    <property type="evidence" value="ECO:0007669"/>
    <property type="project" value="UniProtKB-EC"/>
</dbReference>
<dbReference type="GO" id="GO:0005829">
    <property type="term" value="C:cytosol"/>
    <property type="evidence" value="ECO:0007669"/>
    <property type="project" value="TreeGrafter"/>
</dbReference>
<dbReference type="NCBIfam" id="TIGR00097">
    <property type="entry name" value="HMP-P_kinase"/>
    <property type="match status" value="1"/>
</dbReference>
<organism evidence="17 18">
    <name type="scientific">Thermosyntropha lipolytica DSM 11003</name>
    <dbReference type="NCBI Taxonomy" id="1123382"/>
    <lineage>
        <taxon>Bacteria</taxon>
        <taxon>Bacillati</taxon>
        <taxon>Bacillota</taxon>
        <taxon>Clostridia</taxon>
        <taxon>Eubacteriales</taxon>
        <taxon>Syntrophomonadaceae</taxon>
        <taxon>Thermosyntropha</taxon>
    </lineage>
</organism>
<evidence type="ECO:0000256" key="12">
    <source>
        <dbReference type="ARBA" id="ARBA00022977"/>
    </source>
</evidence>
<dbReference type="Proteomes" id="UP000242329">
    <property type="component" value="Unassembled WGS sequence"/>
</dbReference>
<keyword evidence="10 17" id="KW-0418">Kinase</keyword>
<comment type="pathway">
    <text evidence="13">Cofactor biosynthesis; thiamine diphosphate biosynthesis; 4-amino-2-methyl-5-diphosphomethylpyrimidine from 5-amino-1-(5-phospho-D-ribosyl)imidazole: step 2/3.</text>
</comment>
<dbReference type="SUPFAM" id="SSF53613">
    <property type="entry name" value="Ribokinase-like"/>
    <property type="match status" value="1"/>
</dbReference>
<dbReference type="PANTHER" id="PTHR20858">
    <property type="entry name" value="PHOSPHOMETHYLPYRIMIDINE KINASE"/>
    <property type="match status" value="1"/>
</dbReference>
<dbReference type="RefSeq" id="WP_073088774.1">
    <property type="nucleotide sequence ID" value="NZ_FQWY01000002.1"/>
</dbReference>
<dbReference type="GO" id="GO:0008902">
    <property type="term" value="F:hydroxymethylpyrimidine kinase activity"/>
    <property type="evidence" value="ECO:0007669"/>
    <property type="project" value="UniProtKB-EC"/>
</dbReference>
<evidence type="ECO:0000256" key="4">
    <source>
        <dbReference type="ARBA" id="ARBA00009879"/>
    </source>
</evidence>
<evidence type="ECO:0000256" key="3">
    <source>
        <dbReference type="ARBA" id="ARBA00004769"/>
    </source>
</evidence>
<dbReference type="PANTHER" id="PTHR20858:SF17">
    <property type="entry name" value="HYDROXYMETHYLPYRIMIDINE_PHOSPHOMETHYLPYRIMIDINE KINASE THI20-RELATED"/>
    <property type="match status" value="1"/>
</dbReference>
<evidence type="ECO:0000256" key="14">
    <source>
        <dbReference type="ARBA" id="ARBA00042102"/>
    </source>
</evidence>
<gene>
    <name evidence="17" type="ORF">SAMN02745221_00043</name>
</gene>
<keyword evidence="9" id="KW-0547">Nucleotide-binding</keyword>
<keyword evidence="18" id="KW-1185">Reference proteome</keyword>
<sequence>MLNILTIAGFDPSGGAGIIADLKTISSLGGYGISVVTAITAQNTSRITAIEKVSPLMVQKQLEAIVQDFHLDGIKIGMLYDREIIKTVAAFLQTLKSSTPVVLDPVLLSTSGSPLLKEEAIAVMKAELFPCCTAITPNLPEAESLSGITIKNIADMEKAALELLKYHPRWVIVKGGHLEGEPVDIAVNGKEFYHFSGQRLTRKEIRGTGCTFSSALTFYLARGLAMKEAVSRTKAYMEKAIIKSFRPGQGHHVLNHFTSLAGG</sequence>
<evidence type="ECO:0000256" key="15">
    <source>
        <dbReference type="ARBA" id="ARBA00043176"/>
    </source>
</evidence>
<dbReference type="EC" id="2.7.1.49" evidence="5"/>
<comment type="similarity">
    <text evidence="4">Belongs to the ThiD family.</text>
</comment>
<dbReference type="GO" id="GO:0005524">
    <property type="term" value="F:ATP binding"/>
    <property type="evidence" value="ECO:0007669"/>
    <property type="project" value="UniProtKB-KW"/>
</dbReference>
<evidence type="ECO:0000259" key="16">
    <source>
        <dbReference type="Pfam" id="PF08543"/>
    </source>
</evidence>
<evidence type="ECO:0000313" key="18">
    <source>
        <dbReference type="Proteomes" id="UP000242329"/>
    </source>
</evidence>
<evidence type="ECO:0000256" key="8">
    <source>
        <dbReference type="ARBA" id="ARBA00022679"/>
    </source>
</evidence>
<keyword evidence="12" id="KW-0784">Thiamine biosynthesis</keyword>
<keyword evidence="11" id="KW-0067">ATP-binding</keyword>
<evidence type="ECO:0000256" key="1">
    <source>
        <dbReference type="ARBA" id="ARBA00000151"/>
    </source>
</evidence>
<reference evidence="18" key="1">
    <citation type="submission" date="2016-11" db="EMBL/GenBank/DDBJ databases">
        <authorList>
            <person name="Varghese N."/>
            <person name="Submissions S."/>
        </authorList>
    </citation>
    <scope>NUCLEOTIDE SEQUENCE [LARGE SCALE GENOMIC DNA]</scope>
    <source>
        <strain evidence="18">DSM 11003</strain>
    </source>
</reference>
<evidence type="ECO:0000256" key="7">
    <source>
        <dbReference type="ARBA" id="ARBA00019161"/>
    </source>
</evidence>
<comment type="catalytic activity">
    <reaction evidence="2">
        <text>4-amino-2-methyl-5-(phosphooxymethyl)pyrimidine + ATP = 4-amino-2-methyl-5-(diphosphooxymethyl)pyrimidine + ADP</text>
        <dbReference type="Rhea" id="RHEA:19893"/>
        <dbReference type="ChEBI" id="CHEBI:30616"/>
        <dbReference type="ChEBI" id="CHEBI:57841"/>
        <dbReference type="ChEBI" id="CHEBI:58354"/>
        <dbReference type="ChEBI" id="CHEBI:456216"/>
        <dbReference type="EC" id="2.7.4.7"/>
    </reaction>
</comment>
<comment type="catalytic activity">
    <reaction evidence="1">
        <text>4-amino-5-hydroxymethyl-2-methylpyrimidine + ATP = 4-amino-2-methyl-5-(phosphooxymethyl)pyrimidine + ADP + H(+)</text>
        <dbReference type="Rhea" id="RHEA:23096"/>
        <dbReference type="ChEBI" id="CHEBI:15378"/>
        <dbReference type="ChEBI" id="CHEBI:16892"/>
        <dbReference type="ChEBI" id="CHEBI:30616"/>
        <dbReference type="ChEBI" id="CHEBI:58354"/>
        <dbReference type="ChEBI" id="CHEBI:456216"/>
        <dbReference type="EC" id="2.7.1.49"/>
    </reaction>
</comment>
<protein>
    <recommendedName>
        <fullName evidence="7">Hydroxymethylpyrimidine/phosphomethylpyrimidine kinase</fullName>
        <ecNumber evidence="5">2.7.1.49</ecNumber>
        <ecNumber evidence="6">2.7.4.7</ecNumber>
    </recommendedName>
    <alternativeName>
        <fullName evidence="14">Hydroxymethylpyrimidine kinase</fullName>
    </alternativeName>
    <alternativeName>
        <fullName evidence="15">Hydroxymethylpyrimidine phosphate kinase</fullName>
    </alternativeName>
</protein>
<evidence type="ECO:0000256" key="2">
    <source>
        <dbReference type="ARBA" id="ARBA00000565"/>
    </source>
</evidence>
<dbReference type="InterPro" id="IPR004399">
    <property type="entry name" value="HMP/HMP-P_kinase_dom"/>
</dbReference>
<evidence type="ECO:0000256" key="6">
    <source>
        <dbReference type="ARBA" id="ARBA00012963"/>
    </source>
</evidence>
<evidence type="ECO:0000256" key="13">
    <source>
        <dbReference type="ARBA" id="ARBA00037917"/>
    </source>
</evidence>
<evidence type="ECO:0000256" key="5">
    <source>
        <dbReference type="ARBA" id="ARBA00012135"/>
    </source>
</evidence>
<name>A0A1M5JB44_9FIRM</name>
<comment type="pathway">
    <text evidence="3">Cofactor biosynthesis; thiamine diphosphate biosynthesis; 4-amino-2-methyl-5-diphosphomethylpyrimidine from 5-amino-1-(5-phospho-D-ribosyl)imidazole: step 3/3.</text>
</comment>
<dbReference type="InterPro" id="IPR013749">
    <property type="entry name" value="PM/HMP-P_kinase-1"/>
</dbReference>
<dbReference type="FunFam" id="3.40.1190.20:FF:000003">
    <property type="entry name" value="Phosphomethylpyrimidine kinase ThiD"/>
    <property type="match status" value="1"/>
</dbReference>
<dbReference type="STRING" id="1123382.SAMN02745221_00043"/>